<dbReference type="Pfam" id="PF09118">
    <property type="entry name" value="GO-like_E_set"/>
    <property type="match status" value="1"/>
</dbReference>
<sequence length="630" mass="67336">MSSSRTLFLSFVTLAVVNTASVAAQQPTRQGTANTFKVVGHSGVSAQQVYIVDKVENNQVQVNGHPAWAVEYDLATDTIRPMDVVTNSFCAGGGVTGDGTWLNLGGNQAVTWGGNTADSQTGGSAPYMSVDGGRSIRFLTPCDDQQCQWIDDPARYMTTRRWYPTLENLPDGSLIVLGGNQWGGFVNDAGQNNPTYEFYPSRGAPVGLNILATTLPANLFPFTFLLPSGNIFIQTNWGAEVFDYANNVEYTYPNIPHAVRTYPASAGNMMLPLTPDNNYQATILFCGGSDLEPDQWTQDWDIASYPADATCVNITPDVSQTWNDDDSIGQGRTMGNMIGLPDLKVLLINGANTGVAGYGNVSWARGHSYADNPIRTPLIYDPAAPAGSRWTSANLPESTVNRMYHSGALLLPDGSVFVAGSNPNPDVITGAGVAYPWEDRTEIFFPWYYDKRRPEPQGLPSSVGYGGAYFNVTLSKTDLEDKPANIKNAKAVIIRTGFSTHAFNMGQRVLQLKTTYTVADDGSATLHVSQLPANAAVFPPGPAMLFITVNGVPSMAQWIMVGSGKIETQPTSTEVPLPDSYIPASEDSDGGSSGGDGGHNAAMANVQINQGLIASLMVGLFATLLGATML</sequence>
<protein>
    <submittedName>
        <fullName evidence="6">Related to glyoxaloxidase 2</fullName>
    </submittedName>
</protein>
<dbReference type="AlphaFoldDB" id="G4TI36"/>
<feature type="domain" description="Galactose oxidase-like Early set" evidence="5">
    <location>
        <begin position="453"/>
        <end position="561"/>
    </location>
</feature>
<keyword evidence="1 3" id="KW-0732">Signal</keyword>
<feature type="signal peptide" evidence="3">
    <location>
        <begin position="1"/>
        <end position="24"/>
    </location>
</feature>
<comment type="caution">
    <text evidence="6">The sequence shown here is derived from an EMBL/GenBank/DDBJ whole genome shotgun (WGS) entry which is preliminary data.</text>
</comment>
<proteinExistence type="predicted"/>
<dbReference type="CDD" id="cd02851">
    <property type="entry name" value="E_set_GO_C"/>
    <property type="match status" value="1"/>
</dbReference>
<dbReference type="SUPFAM" id="SSF81296">
    <property type="entry name" value="E set domains"/>
    <property type="match status" value="1"/>
</dbReference>
<evidence type="ECO:0000259" key="4">
    <source>
        <dbReference type="Pfam" id="PF07250"/>
    </source>
</evidence>
<feature type="region of interest" description="Disordered" evidence="2">
    <location>
        <begin position="569"/>
        <end position="598"/>
    </location>
</feature>
<dbReference type="InterPro" id="IPR013783">
    <property type="entry name" value="Ig-like_fold"/>
</dbReference>
<feature type="domain" description="Glyoxal oxidase N-terminal" evidence="4">
    <location>
        <begin position="41"/>
        <end position="448"/>
    </location>
</feature>
<dbReference type="OrthoDB" id="2019572at2759"/>
<organism evidence="6 7">
    <name type="scientific">Serendipita indica (strain DSM 11827)</name>
    <name type="common">Root endophyte fungus</name>
    <name type="synonym">Piriformospora indica</name>
    <dbReference type="NCBI Taxonomy" id="1109443"/>
    <lineage>
        <taxon>Eukaryota</taxon>
        <taxon>Fungi</taxon>
        <taxon>Dikarya</taxon>
        <taxon>Basidiomycota</taxon>
        <taxon>Agaricomycotina</taxon>
        <taxon>Agaricomycetes</taxon>
        <taxon>Sebacinales</taxon>
        <taxon>Serendipitaceae</taxon>
        <taxon>Serendipita</taxon>
    </lineage>
</organism>
<accession>G4TI36</accession>
<dbReference type="InterPro" id="IPR037293">
    <property type="entry name" value="Gal_Oxidase_central_sf"/>
</dbReference>
<dbReference type="OMA" id="PDPVWEM"/>
<dbReference type="HOGENOM" id="CLU_009630_3_0_1"/>
<dbReference type="InterPro" id="IPR011043">
    <property type="entry name" value="Gal_Oxase/kelch_b-propeller"/>
</dbReference>
<dbReference type="eggNOG" id="ENOG502QPS4">
    <property type="taxonomic scope" value="Eukaryota"/>
</dbReference>
<evidence type="ECO:0000256" key="3">
    <source>
        <dbReference type="SAM" id="SignalP"/>
    </source>
</evidence>
<dbReference type="InterPro" id="IPR009880">
    <property type="entry name" value="Glyoxal_oxidase_N"/>
</dbReference>
<dbReference type="InterPro" id="IPR014756">
    <property type="entry name" value="Ig_E-set"/>
</dbReference>
<evidence type="ECO:0000313" key="6">
    <source>
        <dbReference type="EMBL" id="CCA70978.1"/>
    </source>
</evidence>
<dbReference type="PANTHER" id="PTHR32208:SF96">
    <property type="entry name" value="GLYOXAL OXIDASE"/>
    <property type="match status" value="1"/>
</dbReference>
<keyword evidence="7" id="KW-1185">Reference proteome</keyword>
<dbReference type="Pfam" id="PF07250">
    <property type="entry name" value="Glyoxal_oxid_N"/>
    <property type="match status" value="1"/>
</dbReference>
<reference evidence="6 7" key="1">
    <citation type="journal article" date="2011" name="PLoS Pathog.">
        <title>Endophytic Life Strategies Decoded by Genome and Transcriptome Analyses of the Mutualistic Root Symbiont Piriformospora indica.</title>
        <authorList>
            <person name="Zuccaro A."/>
            <person name="Lahrmann U."/>
            <person name="Guldener U."/>
            <person name="Langen G."/>
            <person name="Pfiffi S."/>
            <person name="Biedenkopf D."/>
            <person name="Wong P."/>
            <person name="Samans B."/>
            <person name="Grimm C."/>
            <person name="Basiewicz M."/>
            <person name="Murat C."/>
            <person name="Martin F."/>
            <person name="Kogel K.H."/>
        </authorList>
    </citation>
    <scope>NUCLEOTIDE SEQUENCE [LARGE SCALE GENOMIC DNA]</scope>
    <source>
        <strain evidence="6 7">DSM 11827</strain>
    </source>
</reference>
<feature type="chain" id="PRO_5003468777" evidence="3">
    <location>
        <begin position="25"/>
        <end position="630"/>
    </location>
</feature>
<evidence type="ECO:0000256" key="1">
    <source>
        <dbReference type="ARBA" id="ARBA00022729"/>
    </source>
</evidence>
<evidence type="ECO:0000259" key="5">
    <source>
        <dbReference type="Pfam" id="PF09118"/>
    </source>
</evidence>
<dbReference type="InterPro" id="IPR015202">
    <property type="entry name" value="GO-like_E_set"/>
</dbReference>
<name>G4TI36_SERID</name>
<evidence type="ECO:0000313" key="7">
    <source>
        <dbReference type="Proteomes" id="UP000007148"/>
    </source>
</evidence>
<evidence type="ECO:0000256" key="2">
    <source>
        <dbReference type="SAM" id="MobiDB-lite"/>
    </source>
</evidence>
<dbReference type="Gene3D" id="2.60.40.10">
    <property type="entry name" value="Immunoglobulins"/>
    <property type="match status" value="1"/>
</dbReference>
<dbReference type="Gene3D" id="2.130.10.80">
    <property type="entry name" value="Galactose oxidase/kelch, beta-propeller"/>
    <property type="match status" value="1"/>
</dbReference>
<dbReference type="Proteomes" id="UP000007148">
    <property type="component" value="Unassembled WGS sequence"/>
</dbReference>
<dbReference type="PANTHER" id="PTHR32208">
    <property type="entry name" value="SECRETED PROTEIN-RELATED"/>
    <property type="match status" value="1"/>
</dbReference>
<gene>
    <name evidence="6" type="ORF">PIIN_04911</name>
</gene>
<dbReference type="EMBL" id="CAFZ01000101">
    <property type="protein sequence ID" value="CCA70978.1"/>
    <property type="molecule type" value="Genomic_DNA"/>
</dbReference>
<dbReference type="STRING" id="1109443.G4TI36"/>
<dbReference type="InParanoid" id="G4TI36"/>
<dbReference type="SUPFAM" id="SSF50965">
    <property type="entry name" value="Galactose oxidase, central domain"/>
    <property type="match status" value="1"/>
</dbReference>